<proteinExistence type="predicted"/>
<protein>
    <recommendedName>
        <fullName evidence="2">chitin synthase</fullName>
        <ecNumber evidence="2">2.4.1.16</ecNumber>
    </recommendedName>
</protein>
<feature type="transmembrane region" description="Helical" evidence="10">
    <location>
        <begin position="89"/>
        <end position="115"/>
    </location>
</feature>
<dbReference type="GO" id="GO:0030428">
    <property type="term" value="C:cell septum"/>
    <property type="evidence" value="ECO:0007669"/>
    <property type="project" value="TreeGrafter"/>
</dbReference>
<sequence length="585" mass="64016">WNDVLRHGARDALFVYNEFVYSLKPLLRSSADSDGAGGVDVLRGLVGTDATLAVATSSALQAQVPCWNAQLRVGRIEGSTVGCVLTSGITIAVTAVLNAMILVKLACAVVFDWAFSLQLRKITKHFSRMATHVPLVLVMVTCYDEGENTLRATLDSIALANYAHTRKLMVVVADGGHAASAGRTTPEILRSMVVPTDTPSTPLPYMAAGEGPRAFNAAEVILGTYTSTSGIVVPCILVVKVGTARERASGTLKAGNRGKRDSQLIVMQWLRSALMNDRLTPLEFALCRAASVLARAEPTELEYLLMVDADTTLDIECIPRLVAAMERDPAVMGLCGETRVANKCDSWVTRIQVYEYYISHHLSKAFESLWGGVTCLPGCCSMYRVFSRKGSPSALVPLLVAPEVVAAYSSNNTDTLHQKNLLLLGEDRYLTTVLLRAFPRRKLIYVPRAVCRTAVPTSLAVLVSQRRRWINSTIHNLLELVLVRDLCGAFCCSMRFLVLMDLLGNAVLPASVIFCYYLVAAACLGRPVALPLLLVAMAFALQIAMILATTRRISYIYWMAIYIAAMPLWNLAMPLYAFWRFDDFS</sequence>
<feature type="non-terminal residue" evidence="11">
    <location>
        <position position="585"/>
    </location>
</feature>
<keyword evidence="7 10" id="KW-1133">Transmembrane helix</keyword>
<comment type="subcellular location">
    <subcellularLocation>
        <location evidence="1">Cell membrane</location>
        <topology evidence="1">Multi-pass membrane protein</topology>
    </subcellularLocation>
</comment>
<dbReference type="Proteomes" id="UP001143981">
    <property type="component" value="Unassembled WGS sequence"/>
</dbReference>
<dbReference type="InterPro" id="IPR029044">
    <property type="entry name" value="Nucleotide-diphossugar_trans"/>
</dbReference>
<evidence type="ECO:0000256" key="6">
    <source>
        <dbReference type="ARBA" id="ARBA00022692"/>
    </source>
</evidence>
<dbReference type="InterPro" id="IPR004835">
    <property type="entry name" value="Chitin_synth"/>
</dbReference>
<dbReference type="PANTHER" id="PTHR22914">
    <property type="entry name" value="CHITIN SYNTHASE"/>
    <property type="match status" value="1"/>
</dbReference>
<evidence type="ECO:0000256" key="1">
    <source>
        <dbReference type="ARBA" id="ARBA00004651"/>
    </source>
</evidence>
<dbReference type="GO" id="GO:0006031">
    <property type="term" value="P:chitin biosynthetic process"/>
    <property type="evidence" value="ECO:0007669"/>
    <property type="project" value="TreeGrafter"/>
</dbReference>
<dbReference type="OrthoDB" id="370884at2759"/>
<dbReference type="GO" id="GO:0004100">
    <property type="term" value="F:chitin synthase activity"/>
    <property type="evidence" value="ECO:0007669"/>
    <property type="project" value="UniProtKB-EC"/>
</dbReference>
<keyword evidence="9" id="KW-0325">Glycoprotein</keyword>
<keyword evidence="8 10" id="KW-0472">Membrane</keyword>
<dbReference type="GO" id="GO:0005886">
    <property type="term" value="C:plasma membrane"/>
    <property type="evidence" value="ECO:0007669"/>
    <property type="project" value="UniProtKB-SubCell"/>
</dbReference>
<evidence type="ECO:0000313" key="11">
    <source>
        <dbReference type="EMBL" id="KAJ1720545.1"/>
    </source>
</evidence>
<dbReference type="Pfam" id="PF03142">
    <property type="entry name" value="Chitin_synth_2"/>
    <property type="match status" value="1"/>
</dbReference>
<evidence type="ECO:0000256" key="5">
    <source>
        <dbReference type="ARBA" id="ARBA00022679"/>
    </source>
</evidence>
<feature type="transmembrane region" description="Helical" evidence="10">
    <location>
        <begin position="502"/>
        <end position="522"/>
    </location>
</feature>
<feature type="transmembrane region" description="Helical" evidence="10">
    <location>
        <begin position="528"/>
        <end position="548"/>
    </location>
</feature>
<evidence type="ECO:0000313" key="12">
    <source>
        <dbReference type="Proteomes" id="UP001143981"/>
    </source>
</evidence>
<dbReference type="GO" id="GO:0004386">
    <property type="term" value="F:helicase activity"/>
    <property type="evidence" value="ECO:0007669"/>
    <property type="project" value="UniProtKB-KW"/>
</dbReference>
<evidence type="ECO:0000256" key="3">
    <source>
        <dbReference type="ARBA" id="ARBA00022475"/>
    </source>
</evidence>
<dbReference type="AlphaFoldDB" id="A0A9W7XWX6"/>
<feature type="non-terminal residue" evidence="11">
    <location>
        <position position="1"/>
    </location>
</feature>
<keyword evidence="11" id="KW-0067">ATP-binding</keyword>
<keyword evidence="12" id="KW-1185">Reference proteome</keyword>
<dbReference type="EMBL" id="JANBOI010002653">
    <property type="protein sequence ID" value="KAJ1720545.1"/>
    <property type="molecule type" value="Genomic_DNA"/>
</dbReference>
<dbReference type="PANTHER" id="PTHR22914:SF16">
    <property type="entry name" value="CHITIN SYNTHASE 3"/>
    <property type="match status" value="1"/>
</dbReference>
<keyword evidence="11" id="KW-0378">Hydrolase</keyword>
<name>A0A9W7XWX6_9FUNG</name>
<reference evidence="11" key="1">
    <citation type="submission" date="2022-07" db="EMBL/GenBank/DDBJ databases">
        <title>Phylogenomic reconstructions and comparative analyses of Kickxellomycotina fungi.</title>
        <authorList>
            <person name="Reynolds N.K."/>
            <person name="Stajich J.E."/>
            <person name="Barry K."/>
            <person name="Grigoriev I.V."/>
            <person name="Crous P."/>
            <person name="Smith M.E."/>
        </authorList>
    </citation>
    <scope>NUCLEOTIDE SEQUENCE</scope>
    <source>
        <strain evidence="11">BCRC 34381</strain>
    </source>
</reference>
<keyword evidence="11" id="KW-0347">Helicase</keyword>
<evidence type="ECO:0000256" key="8">
    <source>
        <dbReference type="ARBA" id="ARBA00023136"/>
    </source>
</evidence>
<dbReference type="SUPFAM" id="SSF53448">
    <property type="entry name" value="Nucleotide-diphospho-sugar transferases"/>
    <property type="match status" value="1"/>
</dbReference>
<evidence type="ECO:0000256" key="4">
    <source>
        <dbReference type="ARBA" id="ARBA00022676"/>
    </source>
</evidence>
<evidence type="ECO:0000256" key="7">
    <source>
        <dbReference type="ARBA" id="ARBA00022989"/>
    </source>
</evidence>
<keyword evidence="5" id="KW-0808">Transferase</keyword>
<accession>A0A9W7XWX6</accession>
<keyword evidence="6 10" id="KW-0812">Transmembrane</keyword>
<keyword evidence="3" id="KW-1003">Cell membrane</keyword>
<organism evidence="11 12">
    <name type="scientific">Coemansia biformis</name>
    <dbReference type="NCBI Taxonomy" id="1286918"/>
    <lineage>
        <taxon>Eukaryota</taxon>
        <taxon>Fungi</taxon>
        <taxon>Fungi incertae sedis</taxon>
        <taxon>Zoopagomycota</taxon>
        <taxon>Kickxellomycotina</taxon>
        <taxon>Kickxellomycetes</taxon>
        <taxon>Kickxellales</taxon>
        <taxon>Kickxellaceae</taxon>
        <taxon>Coemansia</taxon>
    </lineage>
</organism>
<evidence type="ECO:0000256" key="10">
    <source>
        <dbReference type="SAM" id="Phobius"/>
    </source>
</evidence>
<gene>
    <name evidence="11" type="primary">HAS1_3</name>
    <name evidence="11" type="ORF">LPJ61_006145</name>
</gene>
<keyword evidence="4" id="KW-0328">Glycosyltransferase</keyword>
<evidence type="ECO:0000256" key="9">
    <source>
        <dbReference type="ARBA" id="ARBA00023180"/>
    </source>
</evidence>
<keyword evidence="11" id="KW-0547">Nucleotide-binding</keyword>
<dbReference type="EC" id="2.4.1.16" evidence="2"/>
<comment type="caution">
    <text evidence="11">The sequence shown here is derived from an EMBL/GenBank/DDBJ whole genome shotgun (WGS) entry which is preliminary data.</text>
</comment>
<feature type="transmembrane region" description="Helical" evidence="10">
    <location>
        <begin position="555"/>
        <end position="579"/>
    </location>
</feature>
<evidence type="ECO:0000256" key="2">
    <source>
        <dbReference type="ARBA" id="ARBA00012543"/>
    </source>
</evidence>